<protein>
    <submittedName>
        <fullName evidence="1">Uncharacterized protein</fullName>
    </submittedName>
</protein>
<proteinExistence type="predicted"/>
<dbReference type="Proteomes" id="UP000074310">
    <property type="component" value="Unassembled WGS sequence"/>
</dbReference>
<comment type="caution">
    <text evidence="1">The sequence shown here is derived from an EMBL/GenBank/DDBJ whole genome shotgun (WGS) entry which is preliminary data.</text>
</comment>
<evidence type="ECO:0000313" key="1">
    <source>
        <dbReference type="EMBL" id="KTT69714.1"/>
    </source>
</evidence>
<organism evidence="1 2">
    <name type="scientific">Sphingomonas endophytica</name>
    <dbReference type="NCBI Taxonomy" id="869719"/>
    <lineage>
        <taxon>Bacteria</taxon>
        <taxon>Pseudomonadati</taxon>
        <taxon>Pseudomonadota</taxon>
        <taxon>Alphaproteobacteria</taxon>
        <taxon>Sphingomonadales</taxon>
        <taxon>Sphingomonadaceae</taxon>
        <taxon>Sphingomonas</taxon>
    </lineage>
</organism>
<accession>A0A147HXQ9</accession>
<keyword evidence="2" id="KW-1185">Reference proteome</keyword>
<dbReference type="EMBL" id="LDTB01000063">
    <property type="protein sequence ID" value="KTT69714.1"/>
    <property type="molecule type" value="Genomic_DNA"/>
</dbReference>
<reference evidence="1 2" key="1">
    <citation type="journal article" date="2016" name="Front. Microbiol.">
        <title>Genomic Resource of Rice Seed Associated Bacteria.</title>
        <authorList>
            <person name="Midha S."/>
            <person name="Bansal K."/>
            <person name="Sharma S."/>
            <person name="Kumar N."/>
            <person name="Patil P.P."/>
            <person name="Chaudhry V."/>
            <person name="Patil P.B."/>
        </authorList>
    </citation>
    <scope>NUCLEOTIDE SEQUENCE [LARGE SCALE GENOMIC DNA]</scope>
    <source>
        <strain evidence="1 2">NS334</strain>
    </source>
</reference>
<gene>
    <name evidence="1" type="ORF">NS334_13880</name>
</gene>
<sequence length="108" mass="11617">MPGAIARAGRRRPESLFIAWVGCYGRRVETGTSIMPQSPDYKRRRIVVAAIGALLLVAGNDRPMIGTISVTMDERRLPQVGAEWSPPLAFATAALAQAMALIQALAAR</sequence>
<evidence type="ECO:0000313" key="2">
    <source>
        <dbReference type="Proteomes" id="UP000074310"/>
    </source>
</evidence>
<name>A0A147HXQ9_9SPHN</name>
<dbReference type="PATRIC" id="fig|869719.3.peg.2849"/>
<dbReference type="AlphaFoldDB" id="A0A147HXQ9"/>